<feature type="transmembrane region" description="Helical" evidence="6">
    <location>
        <begin position="226"/>
        <end position="248"/>
    </location>
</feature>
<dbReference type="AlphaFoldDB" id="A0A4Y9S0E5"/>
<dbReference type="Proteomes" id="UP000297729">
    <property type="component" value="Unassembled WGS sequence"/>
</dbReference>
<reference evidence="7 8" key="1">
    <citation type="submission" date="2019-03" db="EMBL/GenBank/DDBJ databases">
        <title>Draft Genome Sequence of Duganella callidus sp. nov., a Novel Duganella Species Isolated from Cultivated Soil.</title>
        <authorList>
            <person name="Raths R."/>
            <person name="Peta V."/>
            <person name="Bucking H."/>
        </authorList>
    </citation>
    <scope>NUCLEOTIDE SEQUENCE [LARGE SCALE GENOMIC DNA]</scope>
    <source>
        <strain evidence="7 8">DN04</strain>
    </source>
</reference>
<evidence type="ECO:0000256" key="3">
    <source>
        <dbReference type="ARBA" id="ARBA00022692"/>
    </source>
</evidence>
<dbReference type="GO" id="GO:0005886">
    <property type="term" value="C:plasma membrane"/>
    <property type="evidence" value="ECO:0007669"/>
    <property type="project" value="TreeGrafter"/>
</dbReference>
<feature type="transmembrane region" description="Helical" evidence="6">
    <location>
        <begin position="192"/>
        <end position="214"/>
    </location>
</feature>
<feature type="transmembrane region" description="Helical" evidence="6">
    <location>
        <begin position="129"/>
        <end position="149"/>
    </location>
</feature>
<evidence type="ECO:0000256" key="5">
    <source>
        <dbReference type="ARBA" id="ARBA00023136"/>
    </source>
</evidence>
<evidence type="ECO:0000256" key="1">
    <source>
        <dbReference type="ARBA" id="ARBA00004141"/>
    </source>
</evidence>
<dbReference type="EMBL" id="SPVG01000260">
    <property type="protein sequence ID" value="TFW14977.1"/>
    <property type="molecule type" value="Genomic_DNA"/>
</dbReference>
<dbReference type="RefSeq" id="WP_135204677.1">
    <property type="nucleotide sequence ID" value="NZ_SPVG01000260.1"/>
</dbReference>
<comment type="similarity">
    <text evidence="2">Belongs to the UPF0014 family.</text>
</comment>
<keyword evidence="4 6" id="KW-1133">Transmembrane helix</keyword>
<dbReference type="Pfam" id="PF03649">
    <property type="entry name" value="UPF0014"/>
    <property type="match status" value="1"/>
</dbReference>
<organism evidence="7 8">
    <name type="scientific">Duganella callida</name>
    <dbReference type="NCBI Taxonomy" id="2561932"/>
    <lineage>
        <taxon>Bacteria</taxon>
        <taxon>Pseudomonadati</taxon>
        <taxon>Pseudomonadota</taxon>
        <taxon>Betaproteobacteria</taxon>
        <taxon>Burkholderiales</taxon>
        <taxon>Oxalobacteraceae</taxon>
        <taxon>Telluria group</taxon>
        <taxon>Duganella</taxon>
    </lineage>
</organism>
<dbReference type="PANTHER" id="PTHR30028:SF0">
    <property type="entry name" value="PROTEIN ALUMINUM SENSITIVE 3"/>
    <property type="match status" value="1"/>
</dbReference>
<comment type="subcellular location">
    <subcellularLocation>
        <location evidence="1">Membrane</location>
        <topology evidence="1">Multi-pass membrane protein</topology>
    </subcellularLocation>
</comment>
<evidence type="ECO:0000256" key="6">
    <source>
        <dbReference type="SAM" id="Phobius"/>
    </source>
</evidence>
<feature type="transmembrane region" description="Helical" evidence="6">
    <location>
        <begin position="12"/>
        <end position="31"/>
    </location>
</feature>
<dbReference type="PANTHER" id="PTHR30028">
    <property type="entry name" value="UPF0014 INNER MEMBRANE PROTEIN YBBM-RELATED"/>
    <property type="match status" value="1"/>
</dbReference>
<sequence length="277" mass="29306">MSNAIQPGAMDLAIASSLVVLNAGISAYLGLRMQRTMLWSALRMVVQLLLVGLVLRWVFALASPAATLAVAFVMIAAAAREVATRPARSLRGWPGVWLAAVSVGFSSIATVVLALLTVLHPTPWYEPQYAVPLIGIVLGNVLNSASLGLDTFYGGVVNARAAIEAQLVLGASRSEALAPLIRDSVRKGLIPIINQMSAAGIITLPGIMTGQILAGMDPMDAVRYQILLMFLLAGGSGIAVTLAVYLAARSVTDERHRLRLERLNSGVRSFIASRARP</sequence>
<keyword evidence="8" id="KW-1185">Reference proteome</keyword>
<evidence type="ECO:0000256" key="2">
    <source>
        <dbReference type="ARBA" id="ARBA00005268"/>
    </source>
</evidence>
<evidence type="ECO:0000256" key="4">
    <source>
        <dbReference type="ARBA" id="ARBA00022989"/>
    </source>
</evidence>
<keyword evidence="5 6" id="KW-0472">Membrane</keyword>
<comment type="caution">
    <text evidence="7">The sequence shown here is derived from an EMBL/GenBank/DDBJ whole genome shotgun (WGS) entry which is preliminary data.</text>
</comment>
<dbReference type="InterPro" id="IPR005226">
    <property type="entry name" value="UPF0014_fam"/>
</dbReference>
<protein>
    <submittedName>
        <fullName evidence="7">Iron export ABC transporter permease subunit FetB</fullName>
    </submittedName>
</protein>
<keyword evidence="3 6" id="KW-0812">Transmembrane</keyword>
<feature type="transmembrane region" description="Helical" evidence="6">
    <location>
        <begin position="65"/>
        <end position="83"/>
    </location>
</feature>
<dbReference type="OrthoDB" id="9791807at2"/>
<evidence type="ECO:0000313" key="8">
    <source>
        <dbReference type="Proteomes" id="UP000297729"/>
    </source>
</evidence>
<evidence type="ECO:0000313" key="7">
    <source>
        <dbReference type="EMBL" id="TFW14977.1"/>
    </source>
</evidence>
<name>A0A4Y9S0E5_9BURK</name>
<feature type="transmembrane region" description="Helical" evidence="6">
    <location>
        <begin position="95"/>
        <end position="117"/>
    </location>
</feature>
<proteinExistence type="inferred from homology"/>
<gene>
    <name evidence="7" type="primary">fetB</name>
    <name evidence="7" type="ORF">E4L98_27280</name>
</gene>
<accession>A0A4Y9S0E5</accession>